<keyword evidence="5" id="KW-0539">Nucleus</keyword>
<gene>
    <name evidence="8" type="ORF">IAR55_001562</name>
</gene>
<dbReference type="PROSITE" id="PS50174">
    <property type="entry name" value="G_PATCH"/>
    <property type="match status" value="1"/>
</dbReference>
<feature type="region of interest" description="Disordered" evidence="6">
    <location>
        <begin position="62"/>
        <end position="102"/>
    </location>
</feature>
<keyword evidence="3" id="KW-0694">RNA-binding</keyword>
<dbReference type="GO" id="GO:0071011">
    <property type="term" value="C:precatalytic spliceosome"/>
    <property type="evidence" value="ECO:0007669"/>
    <property type="project" value="TreeGrafter"/>
</dbReference>
<feature type="region of interest" description="Disordered" evidence="6">
    <location>
        <begin position="140"/>
        <end position="204"/>
    </location>
</feature>
<evidence type="ECO:0000256" key="4">
    <source>
        <dbReference type="ARBA" id="ARBA00023187"/>
    </source>
</evidence>
<protein>
    <recommendedName>
        <fullName evidence="7">G-patch domain-containing protein</fullName>
    </recommendedName>
</protein>
<evidence type="ECO:0000256" key="2">
    <source>
        <dbReference type="ARBA" id="ARBA00022664"/>
    </source>
</evidence>
<feature type="domain" description="G-patch" evidence="7">
    <location>
        <begin position="490"/>
        <end position="523"/>
    </location>
</feature>
<accession>A0AAW0Z2M0</accession>
<dbReference type="PANTHER" id="PTHR13288:SF8">
    <property type="entry name" value="SPLICING FACTOR 45"/>
    <property type="match status" value="1"/>
</dbReference>
<evidence type="ECO:0000256" key="6">
    <source>
        <dbReference type="SAM" id="MobiDB-lite"/>
    </source>
</evidence>
<dbReference type="KEGG" id="kne:92178821"/>
<feature type="compositionally biased region" description="Basic and acidic residues" evidence="6">
    <location>
        <begin position="573"/>
        <end position="582"/>
    </location>
</feature>
<reference evidence="8 9" key="1">
    <citation type="journal article" date="2024" name="bioRxiv">
        <title>Comparative genomics of Cryptococcus and Kwoniella reveals pathogenesis evolution and contrasting karyotype dynamics via intercentromeric recombination or chromosome fusion.</title>
        <authorList>
            <person name="Coelho M.A."/>
            <person name="David-Palma M."/>
            <person name="Shea T."/>
            <person name="Bowers K."/>
            <person name="McGinley-Smith S."/>
            <person name="Mohammad A.W."/>
            <person name="Gnirke A."/>
            <person name="Yurkov A.M."/>
            <person name="Nowrousian M."/>
            <person name="Sun S."/>
            <person name="Cuomo C.A."/>
            <person name="Heitman J."/>
        </authorList>
    </citation>
    <scope>NUCLEOTIDE SEQUENCE [LARGE SCALE GENOMIC DNA]</scope>
    <source>
        <strain evidence="8 9">CBS 13917</strain>
    </source>
</reference>
<evidence type="ECO:0000256" key="1">
    <source>
        <dbReference type="ARBA" id="ARBA00004123"/>
    </source>
</evidence>
<dbReference type="InterPro" id="IPR012677">
    <property type="entry name" value="Nucleotide-bd_a/b_plait_sf"/>
</dbReference>
<dbReference type="FunFam" id="3.30.70.330:FF:000382">
    <property type="entry name" value="G-patch domain-containing protein"/>
    <property type="match status" value="1"/>
</dbReference>
<evidence type="ECO:0000256" key="5">
    <source>
        <dbReference type="ARBA" id="ARBA00023242"/>
    </source>
</evidence>
<feature type="compositionally biased region" description="Basic and acidic residues" evidence="6">
    <location>
        <begin position="154"/>
        <end position="164"/>
    </location>
</feature>
<dbReference type="Pfam" id="PF01585">
    <property type="entry name" value="G-patch"/>
    <property type="match status" value="1"/>
</dbReference>
<keyword evidence="2" id="KW-0507">mRNA processing</keyword>
<feature type="region of interest" description="Disordered" evidence="6">
    <location>
        <begin position="18"/>
        <end position="46"/>
    </location>
</feature>
<comment type="caution">
    <text evidence="8">The sequence shown here is derived from an EMBL/GenBank/DDBJ whole genome shotgun (WGS) entry which is preliminary data.</text>
</comment>
<dbReference type="CDD" id="cd12374">
    <property type="entry name" value="RRM_UHM_SPF45_PUF60"/>
    <property type="match status" value="1"/>
</dbReference>
<feature type="compositionally biased region" description="Low complexity" evidence="6">
    <location>
        <begin position="75"/>
        <end position="95"/>
    </location>
</feature>
<keyword evidence="4" id="KW-0508">mRNA splicing</keyword>
<dbReference type="Proteomes" id="UP001388673">
    <property type="component" value="Unassembled WGS sequence"/>
</dbReference>
<feature type="region of interest" description="Disordered" evidence="6">
    <location>
        <begin position="344"/>
        <end position="442"/>
    </location>
</feature>
<dbReference type="Gene3D" id="3.30.70.330">
    <property type="match status" value="1"/>
</dbReference>
<dbReference type="SUPFAM" id="SSF54928">
    <property type="entry name" value="RNA-binding domain, RBD"/>
    <property type="match status" value="1"/>
</dbReference>
<evidence type="ECO:0000259" key="7">
    <source>
        <dbReference type="PROSITE" id="PS50174"/>
    </source>
</evidence>
<dbReference type="PANTHER" id="PTHR13288">
    <property type="entry name" value="SPLICING FACTOR 45 SPF45"/>
    <property type="match status" value="1"/>
</dbReference>
<dbReference type="InterPro" id="IPR000467">
    <property type="entry name" value="G_patch_dom"/>
</dbReference>
<organism evidence="8 9">
    <name type="scientific">Kwoniella newhampshirensis</name>
    <dbReference type="NCBI Taxonomy" id="1651941"/>
    <lineage>
        <taxon>Eukaryota</taxon>
        <taxon>Fungi</taxon>
        <taxon>Dikarya</taxon>
        <taxon>Basidiomycota</taxon>
        <taxon>Agaricomycotina</taxon>
        <taxon>Tremellomycetes</taxon>
        <taxon>Tremellales</taxon>
        <taxon>Cryptococcaceae</taxon>
        <taxon>Kwoniella</taxon>
    </lineage>
</organism>
<name>A0AAW0Z2M0_9TREE</name>
<dbReference type="AlphaFoldDB" id="A0AAW0Z2M0"/>
<evidence type="ECO:0000313" key="8">
    <source>
        <dbReference type="EMBL" id="KAK8864315.1"/>
    </source>
</evidence>
<dbReference type="InterPro" id="IPR035979">
    <property type="entry name" value="RBD_domain_sf"/>
</dbReference>
<feature type="region of interest" description="Disordered" evidence="6">
    <location>
        <begin position="547"/>
        <end position="582"/>
    </location>
</feature>
<sequence>MSLYGGIKFSAAEIQAQADAEAASDRATASTSDSKSGSTSTSTSAPKVAAGYSAALKFAPRIPKPKPTYRPAGFAPISSTSSAPAPASTSYIPPTINDGLTNVESSGVRIDIVRTAEPVLKSQEEEVVLGPDGLPLAKAPAMTLAAGGQKGKFGKRDRVGGDGQKKKKKKKKKNQQPLMPTFDPDEQYDPNRPNDLGEYQQYRKRVREERRAKLLEERRRKAEGLGGSSDESSYYTDSEEDAAPRRDAPKMFAPPKMYSPPSARRDLPREQPLPPPSLPPVHSVTGDDPYAKRAAMVQAPTGDDAFARRAALSASAPPANSGDDAYARRVALSGDDAYARRLALSQGQGTPSFAPPTSTPGLDVAPPSFAPLPPSFAPPPLSFAPLPPPAFTPPPPSALSSAPPPPPPQSTDVSGIPGFGAVTPYTPEPSTSVSAAPDPAEDDFAKLLEERKKAAEAIAAKFKLLAGAGATSTSAPVTAPPVDPQEDNAGGTFAEKMMRKWGHKEGTGLGAHGTGIVHALAAEHVQAPPKPNDPNQPLSKRALAKQKAAAANAKNRKWVQAPNARGRIVNANEDERQREEKGRLGEASRVICLVGLVDGVDEVDEELSDEIGEECSKWGIVERVVLHMVEPPPPEPSECLKVFVVFSGMAGAWRATRELDGRFFGGKKIRATYFDEARFNAGDRDGVII</sequence>
<evidence type="ECO:0000313" key="9">
    <source>
        <dbReference type="Proteomes" id="UP001388673"/>
    </source>
</evidence>
<dbReference type="InterPro" id="IPR040052">
    <property type="entry name" value="RBM17"/>
</dbReference>
<dbReference type="GO" id="GO:0045292">
    <property type="term" value="P:mRNA cis splicing, via spliceosome"/>
    <property type="evidence" value="ECO:0007669"/>
    <property type="project" value="InterPro"/>
</dbReference>
<feature type="region of interest" description="Disordered" evidence="6">
    <location>
        <begin position="217"/>
        <end position="294"/>
    </location>
</feature>
<feature type="compositionally biased region" description="Basic residues" evidence="6">
    <location>
        <begin position="165"/>
        <end position="174"/>
    </location>
</feature>
<dbReference type="GO" id="GO:0003723">
    <property type="term" value="F:RNA binding"/>
    <property type="evidence" value="ECO:0007669"/>
    <property type="project" value="UniProtKB-KW"/>
</dbReference>
<comment type="subcellular location">
    <subcellularLocation>
        <location evidence="1">Nucleus</location>
    </subcellularLocation>
</comment>
<evidence type="ECO:0000256" key="3">
    <source>
        <dbReference type="ARBA" id="ARBA00022884"/>
    </source>
</evidence>
<dbReference type="GeneID" id="92178821"/>
<feature type="compositionally biased region" description="Low complexity" evidence="6">
    <location>
        <begin position="18"/>
        <end position="45"/>
    </location>
</feature>
<dbReference type="EMBL" id="JBCAWK010000003">
    <property type="protein sequence ID" value="KAK8864315.1"/>
    <property type="molecule type" value="Genomic_DNA"/>
</dbReference>
<keyword evidence="9" id="KW-1185">Reference proteome</keyword>
<dbReference type="RefSeq" id="XP_066804611.1">
    <property type="nucleotide sequence ID" value="XM_066944688.1"/>
</dbReference>
<proteinExistence type="predicted"/>
<feature type="compositionally biased region" description="Pro residues" evidence="6">
    <location>
        <begin position="368"/>
        <end position="409"/>
    </location>
</feature>